<proteinExistence type="predicted"/>
<evidence type="ECO:0000313" key="2">
    <source>
        <dbReference type="Proteomes" id="UP000186705"/>
    </source>
</evidence>
<dbReference type="OrthoDB" id="9787478at2"/>
<dbReference type="AlphaFoldDB" id="A0A1U7NPI2"/>
<sequence>MHDIWNPWHGCRKYSEGCQNCYMYYLDAMRGKHGSDIYKVKTKFNYPIQKERDGSFKIKSGEMLRVCMMSDFFLKEADPWRQEAWDMISWRRDVIFFLLTKRADRIMECLPDDWEDGYENVFLNVACENQKRAEERLKILREIPAKHKGVMVTPMLGEVDLSSFLKEGWIEQVVCGGENYGGERECRFEWVQFLSKQCQEADVRFVFIETGTRFVKEGKVYRMPNKGLQAIMAHRANVNVEGKPIVWRLFDSLGLEIPKSDLYVPSFREHCFSCGNRMICNGCSNCRVCTSSVRAQVEKMKG</sequence>
<dbReference type="InterPro" id="IPR011101">
    <property type="entry name" value="DUF5131"/>
</dbReference>
<reference evidence="1 2" key="1">
    <citation type="submission" date="2016-11" db="EMBL/GenBank/DDBJ databases">
        <title>Description of two novel members of the family Erysipelotrichaceae: Ileibacterium lipovorans gen. nov., sp. nov. and Dubosiella newyorkensis, gen. nov., sp. nov.</title>
        <authorList>
            <person name="Cox L.M."/>
            <person name="Sohn J."/>
            <person name="Tyrrell K.L."/>
            <person name="Citron D.M."/>
            <person name="Lawson P.A."/>
            <person name="Patel N.B."/>
            <person name="Iizumi T."/>
            <person name="Perez-Perez G.I."/>
            <person name="Goldstein E.J."/>
            <person name="Blaser M.J."/>
        </authorList>
    </citation>
    <scope>NUCLEOTIDE SEQUENCE [LARGE SCALE GENOMIC DNA]</scope>
    <source>
        <strain evidence="1 2">NYU-BL-A4</strain>
    </source>
</reference>
<evidence type="ECO:0000313" key="1">
    <source>
        <dbReference type="EMBL" id="OLU47542.1"/>
    </source>
</evidence>
<keyword evidence="2" id="KW-1185">Reference proteome</keyword>
<gene>
    <name evidence="1" type="ORF">BO225_02565</name>
</gene>
<name>A0A1U7NPI2_9FIRM</name>
<accession>A0A1U7NPI2</accession>
<dbReference type="RefSeq" id="WP_076340727.1">
    <property type="nucleotide sequence ID" value="NZ_CAPDDE010000033.1"/>
</dbReference>
<dbReference type="Pfam" id="PF07505">
    <property type="entry name" value="DUF5131"/>
    <property type="match status" value="1"/>
</dbReference>
<organism evidence="1 2">
    <name type="scientific">Dubosiella newyorkensis</name>
    <dbReference type="NCBI Taxonomy" id="1862672"/>
    <lineage>
        <taxon>Bacteria</taxon>
        <taxon>Bacillati</taxon>
        <taxon>Bacillota</taxon>
        <taxon>Erysipelotrichia</taxon>
        <taxon>Erysipelotrichales</taxon>
        <taxon>Erysipelotrichaceae</taxon>
        <taxon>Dubosiella</taxon>
    </lineage>
</organism>
<comment type="caution">
    <text evidence="1">The sequence shown here is derived from an EMBL/GenBank/DDBJ whole genome shotgun (WGS) entry which is preliminary data.</text>
</comment>
<dbReference type="STRING" id="1862672.BO225_02565"/>
<dbReference type="GeneID" id="78274829"/>
<evidence type="ECO:0008006" key="3">
    <source>
        <dbReference type="Google" id="ProtNLM"/>
    </source>
</evidence>
<dbReference type="Proteomes" id="UP000186705">
    <property type="component" value="Unassembled WGS sequence"/>
</dbReference>
<dbReference type="EMBL" id="MPKA01000045">
    <property type="protein sequence ID" value="OLU47542.1"/>
    <property type="molecule type" value="Genomic_DNA"/>
</dbReference>
<protein>
    <recommendedName>
        <fullName evidence="3">Phage protein Gp37/Gp68</fullName>
    </recommendedName>
</protein>